<accession>A0A9W3CWX8</accession>
<dbReference type="GO" id="GO:0008270">
    <property type="term" value="F:zinc ion binding"/>
    <property type="evidence" value="ECO:0007669"/>
    <property type="project" value="InterPro"/>
</dbReference>
<organism evidence="2 3">
    <name type="scientific">Raphanus sativus</name>
    <name type="common">Radish</name>
    <name type="synonym">Raphanus raphanistrum var. sativus</name>
    <dbReference type="NCBI Taxonomy" id="3726"/>
    <lineage>
        <taxon>Eukaryota</taxon>
        <taxon>Viridiplantae</taxon>
        <taxon>Streptophyta</taxon>
        <taxon>Embryophyta</taxon>
        <taxon>Tracheophyta</taxon>
        <taxon>Spermatophyta</taxon>
        <taxon>Magnoliopsida</taxon>
        <taxon>eudicotyledons</taxon>
        <taxon>Gunneridae</taxon>
        <taxon>Pentapetalae</taxon>
        <taxon>rosids</taxon>
        <taxon>malvids</taxon>
        <taxon>Brassicales</taxon>
        <taxon>Brassicaceae</taxon>
        <taxon>Brassiceae</taxon>
        <taxon>Raphanus</taxon>
    </lineage>
</organism>
<dbReference type="PANTHER" id="PTHR33325">
    <property type="entry name" value="ZINC FINGER, CCHC-TYPE-RELATED"/>
    <property type="match status" value="1"/>
</dbReference>
<sequence length="375" mass="42908">MVDDVYLPVRLDHRPYWSMKYLPMAKIANLDFAPLTVRGDNYLQWALDVEISLGSKGLEHCIVPQNKATKKENSKTLMLIRHHIEESLKAQYLIVSNPYELWKELQMRYDHQKTLILPGATYEWLHLRIQDFKSVNEYNSAMFKIVSKLRLCGETVTDKQLLEKTFQTMSSSNLLLQQQYRQKGFKTYSELISCLLLAEQNNELLLKNSELRPPGSKPVPEANHTSNEPDDGAEANHVRYDHKGRGSSYGRGRGRRGHGRGRGQGGNSKGRNTPYDRPNQSNNGQGKSRGNETSSKPQNPASSPCHRCGMMNHWAKNCRTAKHLVDLYQESLKGKNPEAHMVYKDGEDDFDHDKDDLMDFETSDILTMLNDDPVE</sequence>
<feature type="compositionally biased region" description="Polar residues" evidence="1">
    <location>
        <begin position="278"/>
        <end position="302"/>
    </location>
</feature>
<dbReference type="GeneID" id="130505411"/>
<reference evidence="3" key="1">
    <citation type="submission" date="2025-08" db="UniProtKB">
        <authorList>
            <consortium name="RefSeq"/>
        </authorList>
    </citation>
    <scope>IDENTIFICATION</scope>
    <source>
        <tissue evidence="3">Leaf</tissue>
    </source>
</reference>
<protein>
    <submittedName>
        <fullName evidence="3">Uncharacterized protein LOC130505411</fullName>
    </submittedName>
</protein>
<dbReference type="AlphaFoldDB" id="A0A9W3CWX8"/>
<dbReference type="KEGG" id="rsz:130505411"/>
<dbReference type="RefSeq" id="XP_056855989.1">
    <property type="nucleotide sequence ID" value="XM_057000009.1"/>
</dbReference>
<evidence type="ECO:0000313" key="2">
    <source>
        <dbReference type="Proteomes" id="UP000504610"/>
    </source>
</evidence>
<feature type="compositionally biased region" description="Basic residues" evidence="1">
    <location>
        <begin position="252"/>
        <end position="261"/>
    </location>
</feature>
<evidence type="ECO:0000313" key="3">
    <source>
        <dbReference type="RefSeq" id="XP_056855989.1"/>
    </source>
</evidence>
<dbReference type="InterPro" id="IPR036875">
    <property type="entry name" value="Znf_CCHC_sf"/>
</dbReference>
<keyword evidence="2" id="KW-1185">Reference proteome</keyword>
<name>A0A9W3CWX8_RAPSA</name>
<dbReference type="Proteomes" id="UP000504610">
    <property type="component" value="Unplaced"/>
</dbReference>
<feature type="compositionally biased region" description="Basic and acidic residues" evidence="1">
    <location>
        <begin position="234"/>
        <end position="244"/>
    </location>
</feature>
<feature type="region of interest" description="Disordered" evidence="1">
    <location>
        <begin position="209"/>
        <end position="305"/>
    </location>
</feature>
<evidence type="ECO:0000256" key="1">
    <source>
        <dbReference type="SAM" id="MobiDB-lite"/>
    </source>
</evidence>
<dbReference type="SUPFAM" id="SSF57756">
    <property type="entry name" value="Retrovirus zinc finger-like domains"/>
    <property type="match status" value="1"/>
</dbReference>
<dbReference type="GO" id="GO:0003676">
    <property type="term" value="F:nucleic acid binding"/>
    <property type="evidence" value="ECO:0007669"/>
    <property type="project" value="InterPro"/>
</dbReference>
<gene>
    <name evidence="3" type="primary">LOC130505411</name>
</gene>
<dbReference type="PANTHER" id="PTHR33325:SF11">
    <property type="entry name" value="COLD SHOCK DOMAIN-CONTAINING PROTEIN 4-LIKE"/>
    <property type="match status" value="1"/>
</dbReference>
<proteinExistence type="predicted"/>